<dbReference type="SUPFAM" id="SSF110455">
    <property type="entry name" value="Toprim domain"/>
    <property type="match status" value="1"/>
</dbReference>
<gene>
    <name evidence="1" type="ORF">AAF454_08210</name>
</gene>
<accession>A0ABU9LN09</accession>
<proteinExistence type="predicted"/>
<organism evidence="1 2">
    <name type="scientific">Kurthia gibsonii</name>
    <dbReference type="NCBI Taxonomy" id="33946"/>
    <lineage>
        <taxon>Bacteria</taxon>
        <taxon>Bacillati</taxon>
        <taxon>Bacillota</taxon>
        <taxon>Bacilli</taxon>
        <taxon>Bacillales</taxon>
        <taxon>Caryophanaceae</taxon>
        <taxon>Kurthia</taxon>
    </lineage>
</organism>
<dbReference type="PANTHER" id="PTHR39156">
    <property type="entry name" value="RIBONUCLEASE M5"/>
    <property type="match status" value="1"/>
</dbReference>
<evidence type="ECO:0000313" key="1">
    <source>
        <dbReference type="EMBL" id="MEL5988389.1"/>
    </source>
</evidence>
<sequence>MKIIEKVLIVEGRQDCLQLKPILNEPVEIVCTNGTVSPHRLDELLQPYESCDFYAFFDADDMGEKLRKLVQQEYPNTHHLYTLPRYGGVERTPRYHLAKVLQGAKFKIKSGYLLDKG</sequence>
<keyword evidence="2" id="KW-1185">Reference proteome</keyword>
<evidence type="ECO:0000313" key="2">
    <source>
        <dbReference type="Proteomes" id="UP001398420"/>
    </source>
</evidence>
<dbReference type="EMBL" id="JBCEWA010000005">
    <property type="protein sequence ID" value="MEL5988389.1"/>
    <property type="molecule type" value="Genomic_DNA"/>
</dbReference>
<dbReference type="RefSeq" id="WP_197409937.1">
    <property type="nucleotide sequence ID" value="NZ_JALKQX010000005.1"/>
</dbReference>
<dbReference type="Proteomes" id="UP001398420">
    <property type="component" value="Unassembled WGS sequence"/>
</dbReference>
<comment type="caution">
    <text evidence="1">The sequence shown here is derived from an EMBL/GenBank/DDBJ whole genome shotgun (WGS) entry which is preliminary data.</text>
</comment>
<dbReference type="PANTHER" id="PTHR39156:SF2">
    <property type="entry name" value="DNA PRIMASE (BACTERIAL TYPE) AND SMALL PRIMASE-LIKE PROTEINS"/>
    <property type="match status" value="1"/>
</dbReference>
<reference evidence="1 2" key="1">
    <citation type="submission" date="2024-04" db="EMBL/GenBank/DDBJ databases">
        <authorList>
            <person name="Wu Y.S."/>
            <person name="Zhang L."/>
        </authorList>
    </citation>
    <scope>NUCLEOTIDE SEQUENCE [LARGE SCALE GENOMIC DNA]</scope>
    <source>
        <strain evidence="1 2">KG-01</strain>
    </source>
</reference>
<protein>
    <submittedName>
        <fullName evidence="1">Toprim domain-containing protein</fullName>
    </submittedName>
</protein>
<name>A0ABU9LN09_9BACL</name>
<dbReference type="Gene3D" id="3.40.1360.10">
    <property type="match status" value="1"/>
</dbReference>